<evidence type="ECO:0000313" key="4">
    <source>
        <dbReference type="Proteomes" id="UP000266673"/>
    </source>
</evidence>
<gene>
    <name evidence="3" type="ORF">C2G38_2153923</name>
</gene>
<dbReference type="PROSITE" id="PS51886">
    <property type="entry name" value="TLDC"/>
    <property type="match status" value="1"/>
</dbReference>
<dbReference type="Gene3D" id="3.30.710.10">
    <property type="entry name" value="Potassium Channel Kv1.1, Chain A"/>
    <property type="match status" value="1"/>
</dbReference>
<proteinExistence type="predicted"/>
<dbReference type="InterPro" id="IPR000210">
    <property type="entry name" value="BTB/POZ_dom"/>
</dbReference>
<evidence type="ECO:0008006" key="5">
    <source>
        <dbReference type="Google" id="ProtNLM"/>
    </source>
</evidence>
<dbReference type="GO" id="GO:0005737">
    <property type="term" value="C:cytoplasm"/>
    <property type="evidence" value="ECO:0007669"/>
    <property type="project" value="TreeGrafter"/>
</dbReference>
<evidence type="ECO:0000313" key="3">
    <source>
        <dbReference type="EMBL" id="RIB29999.1"/>
    </source>
</evidence>
<keyword evidence="4" id="KW-1185">Reference proteome</keyword>
<dbReference type="InterPro" id="IPR011705">
    <property type="entry name" value="BACK"/>
</dbReference>
<dbReference type="AlphaFoldDB" id="A0A397W9B5"/>
<accession>A0A397W9B5</accession>
<protein>
    <recommendedName>
        <fullName evidence="5">TLD-domain-containing protein</fullName>
    </recommendedName>
</protein>
<evidence type="ECO:0000259" key="2">
    <source>
        <dbReference type="PROSITE" id="PS51886"/>
    </source>
</evidence>
<dbReference type="InterPro" id="IPR006571">
    <property type="entry name" value="TLDc_dom"/>
</dbReference>
<dbReference type="SUPFAM" id="SSF54695">
    <property type="entry name" value="POZ domain"/>
    <property type="match status" value="1"/>
</dbReference>
<feature type="domain" description="TLDc" evidence="2">
    <location>
        <begin position="281"/>
        <end position="456"/>
    </location>
</feature>
<dbReference type="PANTHER" id="PTHR46306:SF1">
    <property type="entry name" value="BTB_POZ DOMAIN-CONTAINING PROTEIN 9"/>
    <property type="match status" value="1"/>
</dbReference>
<feature type="domain" description="BTB" evidence="1">
    <location>
        <begin position="23"/>
        <end position="93"/>
    </location>
</feature>
<dbReference type="Pfam" id="PF07534">
    <property type="entry name" value="TLD"/>
    <property type="match status" value="1"/>
</dbReference>
<dbReference type="OrthoDB" id="25620at2759"/>
<dbReference type="Pfam" id="PF07707">
    <property type="entry name" value="BACK"/>
    <property type="match status" value="1"/>
</dbReference>
<dbReference type="InterPro" id="IPR011333">
    <property type="entry name" value="SKP1/BTB/POZ_sf"/>
</dbReference>
<name>A0A397W9B5_9GLOM</name>
<comment type="caution">
    <text evidence="3">The sequence shown here is derived from an EMBL/GenBank/DDBJ whole genome shotgun (WGS) entry which is preliminary data.</text>
</comment>
<sequence>MTRTYFEKLSQDYTQLLESGYDYNVIIEVGESSNNLFKAHSAILYQRSKYFQQKLTNATKKNNITEIRLPHLSTKAFSMIIKYIYSGIISLENFEVSEIFDLLIIVNEFMLVELVEYLQPTLRWNYSSWLYSNFSRVYHISFLNGNFLSLQNFCDDSLNKYPDKIINCDDFINLDEDALTTILMNDDIQTEEIEIWDKVIQWGKAKTPNLPSNLEEWTDENFKSLKSSLRNCLPHIKYFRFFKEDIPKIDPYRNILETYIWNDLVIKHLDPEMPIISPFSSIITMQHVAEISSWIDRRSTTYEISEIPYEFDLLLRGSRDGFSGETFHRLCDYIPGTVVIIKIHGTNEIVGGYNPLIWKVGDSNDEDAETTDSFIFSLKNENLSESILSRVNDPSMAIWYGEIDQGPWFSGYDFGINSKNSCCCNNNYNVPYAYEKLITSEDGCFSADEFEVFQICKLDKFDDETTCTVYMEH</sequence>
<dbReference type="Proteomes" id="UP000266673">
    <property type="component" value="Unassembled WGS sequence"/>
</dbReference>
<organism evidence="3 4">
    <name type="scientific">Gigaspora rosea</name>
    <dbReference type="NCBI Taxonomy" id="44941"/>
    <lineage>
        <taxon>Eukaryota</taxon>
        <taxon>Fungi</taxon>
        <taxon>Fungi incertae sedis</taxon>
        <taxon>Mucoromycota</taxon>
        <taxon>Glomeromycotina</taxon>
        <taxon>Glomeromycetes</taxon>
        <taxon>Diversisporales</taxon>
        <taxon>Gigasporaceae</taxon>
        <taxon>Gigaspora</taxon>
    </lineage>
</organism>
<dbReference type="Gene3D" id="1.25.40.420">
    <property type="match status" value="1"/>
</dbReference>
<dbReference type="PANTHER" id="PTHR46306">
    <property type="entry name" value="BTB/POZ DOMAIN-CONTAINING PROTEIN 9"/>
    <property type="match status" value="1"/>
</dbReference>
<dbReference type="CDD" id="cd18186">
    <property type="entry name" value="BTB_POZ_ZBTB_KLHL-like"/>
    <property type="match status" value="1"/>
</dbReference>
<dbReference type="InterPro" id="IPR052407">
    <property type="entry name" value="BTB_POZ_domain_cont_9"/>
</dbReference>
<dbReference type="SMART" id="SM00225">
    <property type="entry name" value="BTB"/>
    <property type="match status" value="1"/>
</dbReference>
<dbReference type="Pfam" id="PF00651">
    <property type="entry name" value="BTB"/>
    <property type="match status" value="1"/>
</dbReference>
<dbReference type="PROSITE" id="PS50097">
    <property type="entry name" value="BTB"/>
    <property type="match status" value="1"/>
</dbReference>
<evidence type="ECO:0000259" key="1">
    <source>
        <dbReference type="PROSITE" id="PS50097"/>
    </source>
</evidence>
<reference evidence="3 4" key="1">
    <citation type="submission" date="2018-06" db="EMBL/GenBank/DDBJ databases">
        <title>Comparative genomics reveals the genomic features of Rhizophagus irregularis, R. cerebriforme, R. diaphanum and Gigaspora rosea, and their symbiotic lifestyle signature.</title>
        <authorList>
            <person name="Morin E."/>
            <person name="San Clemente H."/>
            <person name="Chen E.C.H."/>
            <person name="De La Providencia I."/>
            <person name="Hainaut M."/>
            <person name="Kuo A."/>
            <person name="Kohler A."/>
            <person name="Murat C."/>
            <person name="Tang N."/>
            <person name="Roy S."/>
            <person name="Loubradou J."/>
            <person name="Henrissat B."/>
            <person name="Grigoriev I.V."/>
            <person name="Corradi N."/>
            <person name="Roux C."/>
            <person name="Martin F.M."/>
        </authorList>
    </citation>
    <scope>NUCLEOTIDE SEQUENCE [LARGE SCALE GENOMIC DNA]</scope>
    <source>
        <strain evidence="3 4">DAOM 194757</strain>
    </source>
</reference>
<dbReference type="EMBL" id="QKWP01000024">
    <property type="protein sequence ID" value="RIB29999.1"/>
    <property type="molecule type" value="Genomic_DNA"/>
</dbReference>